<sequence>MVMAMRTAGVTPAGGSSSILLLHSCLVAVQLGYGGFQILARLALTGGVNLIIFPVYRNALAFLFLGPLAFYFEREKRPPLTSKVVWSIFNLSCTGILCTQLFILVGLKYTSALFGATIINSGPAFTLVLAITLRQETLNLRRLSGYCKLFGTVLSVLGAMVMTLYKGPVILSDGLKIEQGYVHLPEIHNEFTVVQPSLCAGCVTWQLGGLCLLGSCVTWALFLIFQGSLLKTFPAPLSIAAGTNFFGTIQFSVVALLLEHKASDWAITWGPQLVGVLYAALITSGVVLALQTWCIQRGGPVLAAMYQPVETLAVAIVAFLTVGDTFYMGSLIGGICSIAGLYLITWGNTEEVLPVDAIENKSLNCRGPALQETWSENAGEPFLHENQ</sequence>
<evidence type="ECO:0000313" key="1">
    <source>
        <dbReference type="EMBL" id="KAJ7533961.1"/>
    </source>
</evidence>
<gene>
    <name evidence="1" type="ORF">O6H91_13G073000</name>
</gene>
<reference evidence="2" key="1">
    <citation type="journal article" date="2024" name="Proc. Natl. Acad. Sci. U.S.A.">
        <title>Extraordinary preservation of gene collinearity over three hundred million years revealed in homosporous lycophytes.</title>
        <authorList>
            <person name="Li C."/>
            <person name="Wickell D."/>
            <person name="Kuo L.Y."/>
            <person name="Chen X."/>
            <person name="Nie B."/>
            <person name="Liao X."/>
            <person name="Peng D."/>
            <person name="Ji J."/>
            <person name="Jenkins J."/>
            <person name="Williams M."/>
            <person name="Shu S."/>
            <person name="Plott C."/>
            <person name="Barry K."/>
            <person name="Rajasekar S."/>
            <person name="Grimwood J."/>
            <person name="Han X."/>
            <person name="Sun S."/>
            <person name="Hou Z."/>
            <person name="He W."/>
            <person name="Dai G."/>
            <person name="Sun C."/>
            <person name="Schmutz J."/>
            <person name="Leebens-Mack J.H."/>
            <person name="Li F.W."/>
            <person name="Wang L."/>
        </authorList>
    </citation>
    <scope>NUCLEOTIDE SEQUENCE [LARGE SCALE GENOMIC DNA]</scope>
    <source>
        <strain evidence="2">cv. PW_Plant_1</strain>
    </source>
</reference>
<evidence type="ECO:0000313" key="2">
    <source>
        <dbReference type="Proteomes" id="UP001162992"/>
    </source>
</evidence>
<accession>A0ACC2BW57</accession>
<organism evidence="1 2">
    <name type="scientific">Diphasiastrum complanatum</name>
    <name type="common">Issler's clubmoss</name>
    <name type="synonym">Lycopodium complanatum</name>
    <dbReference type="NCBI Taxonomy" id="34168"/>
    <lineage>
        <taxon>Eukaryota</taxon>
        <taxon>Viridiplantae</taxon>
        <taxon>Streptophyta</taxon>
        <taxon>Embryophyta</taxon>
        <taxon>Tracheophyta</taxon>
        <taxon>Lycopodiopsida</taxon>
        <taxon>Lycopodiales</taxon>
        <taxon>Lycopodiaceae</taxon>
        <taxon>Lycopodioideae</taxon>
        <taxon>Diphasiastrum</taxon>
    </lineage>
</organism>
<dbReference type="Proteomes" id="UP001162992">
    <property type="component" value="Chromosome 13"/>
</dbReference>
<keyword evidence="2" id="KW-1185">Reference proteome</keyword>
<name>A0ACC2BW57_DIPCM</name>
<dbReference type="EMBL" id="CM055104">
    <property type="protein sequence ID" value="KAJ7533961.1"/>
    <property type="molecule type" value="Genomic_DNA"/>
</dbReference>
<protein>
    <submittedName>
        <fullName evidence="1">Uncharacterized protein</fullName>
    </submittedName>
</protein>
<comment type="caution">
    <text evidence="1">The sequence shown here is derived from an EMBL/GenBank/DDBJ whole genome shotgun (WGS) entry which is preliminary data.</text>
</comment>
<proteinExistence type="predicted"/>